<dbReference type="AlphaFoldDB" id="A0A7W8MX69"/>
<organism evidence="1 2">
    <name type="scientific">Anoxybacteroides tepidamans</name>
    <dbReference type="NCBI Taxonomy" id="265948"/>
    <lineage>
        <taxon>Bacteria</taxon>
        <taxon>Bacillati</taxon>
        <taxon>Bacillota</taxon>
        <taxon>Bacilli</taxon>
        <taxon>Bacillales</taxon>
        <taxon>Anoxybacillaceae</taxon>
        <taxon>Anoxybacteroides</taxon>
    </lineage>
</organism>
<proteinExistence type="predicted"/>
<sequence>MYTLFSPYDSFFHYVNRPVPNHFDSFVTFPVMPVNGVDQYRNASSFKQPQRKKKELLWTLEMEMSGKEQKFDEYI</sequence>
<evidence type="ECO:0000313" key="1">
    <source>
        <dbReference type="EMBL" id="MBB5326096.1"/>
    </source>
</evidence>
<accession>A0A7W8MX69</accession>
<gene>
    <name evidence="1" type="ORF">HNQ34_003214</name>
</gene>
<dbReference type="Proteomes" id="UP000520011">
    <property type="component" value="Unassembled WGS sequence"/>
</dbReference>
<name>A0A7W8MX69_9BACL</name>
<comment type="caution">
    <text evidence="1">The sequence shown here is derived from an EMBL/GenBank/DDBJ whole genome shotgun (WGS) entry which is preliminary data.</text>
</comment>
<evidence type="ECO:0000313" key="2">
    <source>
        <dbReference type="Proteomes" id="UP000520011"/>
    </source>
</evidence>
<dbReference type="RefSeq" id="WP_183256191.1">
    <property type="nucleotide sequence ID" value="NZ_JACHEP010000028.1"/>
</dbReference>
<dbReference type="EMBL" id="JACHEP010000028">
    <property type="protein sequence ID" value="MBB5326096.1"/>
    <property type="molecule type" value="Genomic_DNA"/>
</dbReference>
<keyword evidence="2" id="KW-1185">Reference proteome</keyword>
<protein>
    <submittedName>
        <fullName evidence="1">Uncharacterized protein</fullName>
    </submittedName>
</protein>
<reference evidence="1 2" key="1">
    <citation type="submission" date="2020-08" db="EMBL/GenBank/DDBJ databases">
        <title>Genomic Encyclopedia of Type Strains, Phase IV (KMG-IV): sequencing the most valuable type-strain genomes for metagenomic binning, comparative biology and taxonomic classification.</title>
        <authorList>
            <person name="Goeker M."/>
        </authorList>
    </citation>
    <scope>NUCLEOTIDE SEQUENCE [LARGE SCALE GENOMIC DNA]</scope>
    <source>
        <strain evidence="1 2">DSM 16325</strain>
    </source>
</reference>